<evidence type="ECO:0000313" key="3">
    <source>
        <dbReference type="Proteomes" id="UP000267246"/>
    </source>
</evidence>
<evidence type="ECO:0000259" key="1">
    <source>
        <dbReference type="Pfam" id="PF11074"/>
    </source>
</evidence>
<gene>
    <name evidence="2" type="ORF">JN00_0561</name>
</gene>
<reference evidence="2 3" key="1">
    <citation type="submission" date="2018-10" db="EMBL/GenBank/DDBJ databases">
        <title>Genomic Encyclopedia of Archaeal and Bacterial Type Strains, Phase II (KMG-II): from individual species to whole genera.</title>
        <authorList>
            <person name="Goeker M."/>
        </authorList>
    </citation>
    <scope>NUCLEOTIDE SEQUENCE [LARGE SCALE GENOMIC DNA]</scope>
    <source>
        <strain evidence="2 3">ATCC 29870</strain>
    </source>
</reference>
<dbReference type="Pfam" id="PF11074">
    <property type="entry name" value="DUF2779"/>
    <property type="match status" value="1"/>
</dbReference>
<sequence length="625" mass="73907">MEKPKYFNFNHFAIACQIDPYFIFNLDHFNLDETDKVALENSEIGETLFDEDDEGERPTISYVKANLDAISQEIQNFILNEFKNYNVEIISLKETKENKILQTKEAIKNPKIDVIINPTFEYKNVVVAPLYYSKIDHSFANNTISKMQNNKQIIQAYFQGQVILKSGVKISNYYLYMFKQFEVKKARKNLVSFEKVNRGVNKKTKGNINIDGENLENEFPIFNDVIFGNKSLQEIFGKKEKFIWSFDHFLRSINDEKNWEKNNEIDQEFLKIYFKEKPFESKLCNRLLEAWRNKLYSQKKSWGKKIFKIIYDEKTTKNQQLINNILAFYNPSNNLKNIYFNNNLWNKFLISQKLEKKSEDLIDFFKALDVLNYEEKNIAWFDFEGFQLTWPIIDYLPAWRQVISQLSIITTYRKNVVKNVSEDFVYDPLNYSYKTIVKIINDIYKKDVDYYVVYNQGYEKTRIKEMLETLKCYAEDKTNDFTTEEYLEIETKGKEIIKKMADLHKLYVNSSPQLIKKPVINLGFLGGKSSIKLLEKFVHASKLKLKHEITPYNELEVQNGSMAMEIAQARAQNKIGNLEWEDICKNLRKYCHNDVVAMIMVADLSNWIIQNSEKNNELVDKLLID</sequence>
<dbReference type="NCBIfam" id="NF045869">
    <property type="entry name" value="UU173_fam"/>
    <property type="match status" value="1"/>
</dbReference>
<dbReference type="PROSITE" id="PS51257">
    <property type="entry name" value="PROKAR_LIPOPROTEIN"/>
    <property type="match status" value="1"/>
</dbReference>
<accession>A0A3L9ZX55</accession>
<organism evidence="2 3">
    <name type="scientific">Metamycoplasma subdolum</name>
    <dbReference type="NCBI Taxonomy" id="92407"/>
    <lineage>
        <taxon>Bacteria</taxon>
        <taxon>Bacillati</taxon>
        <taxon>Mycoplasmatota</taxon>
        <taxon>Mycoplasmoidales</taxon>
        <taxon>Metamycoplasmataceae</taxon>
        <taxon>Metamycoplasma</taxon>
    </lineage>
</organism>
<keyword evidence="3" id="KW-1185">Reference proteome</keyword>
<name>A0A3L9ZX55_9BACT</name>
<evidence type="ECO:0000313" key="2">
    <source>
        <dbReference type="EMBL" id="RMA77451.1"/>
    </source>
</evidence>
<proteinExistence type="predicted"/>
<feature type="domain" description="DUF2779" evidence="1">
    <location>
        <begin position="380"/>
        <end position="509"/>
    </location>
</feature>
<protein>
    <submittedName>
        <fullName evidence="2">Uncharacterized protein DUF2779</fullName>
    </submittedName>
</protein>
<dbReference type="AlphaFoldDB" id="A0A3L9ZX55"/>
<dbReference type="RefSeq" id="WP_170141534.1">
    <property type="nucleotide sequence ID" value="NZ_CP137846.1"/>
</dbReference>
<dbReference type="InterPro" id="IPR021301">
    <property type="entry name" value="DUF2779"/>
</dbReference>
<dbReference type="Proteomes" id="UP000267246">
    <property type="component" value="Unassembled WGS sequence"/>
</dbReference>
<dbReference type="EMBL" id="REFI01000011">
    <property type="protein sequence ID" value="RMA77451.1"/>
    <property type="molecule type" value="Genomic_DNA"/>
</dbReference>
<comment type="caution">
    <text evidence="2">The sequence shown here is derived from an EMBL/GenBank/DDBJ whole genome shotgun (WGS) entry which is preliminary data.</text>
</comment>